<accession>A0A7S1X5U9</accession>
<dbReference type="EMBL" id="HBGG01023813">
    <property type="protein sequence ID" value="CAD9210146.1"/>
    <property type="molecule type" value="Transcribed_RNA"/>
</dbReference>
<dbReference type="Gene3D" id="2.30.42.10">
    <property type="match status" value="1"/>
</dbReference>
<dbReference type="PANTHER" id="PTHR47661">
    <property type="entry name" value="PHOSPHOGLUCAN PHOSPHATASE LSF1, CHLOROPLASTIC"/>
    <property type="match status" value="1"/>
</dbReference>
<protein>
    <recommendedName>
        <fullName evidence="1">PDZ domain-containing protein</fullName>
    </recommendedName>
</protein>
<feature type="domain" description="PDZ" evidence="1">
    <location>
        <begin position="73"/>
        <end position="163"/>
    </location>
</feature>
<dbReference type="PROSITE" id="PS51257">
    <property type="entry name" value="PROKAR_LIPOPROTEIN"/>
    <property type="match status" value="1"/>
</dbReference>
<sequence length="188" mass="19897">MMNVRAAPTSTAASGGLSCARRASLRSCAGTFQQAQRHVFRSSATTRPRARFALSRPRLIPSASTEASSESAEVTAEERSSAASRYSVSLSKPLGLILEENSNSVIYVAEIVAGGNADRSGLISAGDTLISTSGYVYTNSNEYTGNMVRSGEQLVTMNVKGEKFDTVMAAIGSHPGHIQVQLEFETKA</sequence>
<name>A0A7S1X5U9_9CHLO</name>
<dbReference type="PROSITE" id="PS50106">
    <property type="entry name" value="PDZ"/>
    <property type="match status" value="1"/>
</dbReference>
<gene>
    <name evidence="2" type="ORF">TCHU04912_LOCUS12385</name>
</gene>
<dbReference type="Pfam" id="PF00595">
    <property type="entry name" value="PDZ"/>
    <property type="match status" value="1"/>
</dbReference>
<evidence type="ECO:0000313" key="2">
    <source>
        <dbReference type="EMBL" id="CAD9210146.1"/>
    </source>
</evidence>
<dbReference type="InterPro" id="IPR001478">
    <property type="entry name" value="PDZ"/>
</dbReference>
<dbReference type="InterPro" id="IPR036034">
    <property type="entry name" value="PDZ_sf"/>
</dbReference>
<dbReference type="SUPFAM" id="SSF50156">
    <property type="entry name" value="PDZ domain-like"/>
    <property type="match status" value="1"/>
</dbReference>
<proteinExistence type="predicted"/>
<dbReference type="AlphaFoldDB" id="A0A7S1X5U9"/>
<reference evidence="2" key="1">
    <citation type="submission" date="2021-01" db="EMBL/GenBank/DDBJ databases">
        <authorList>
            <person name="Corre E."/>
            <person name="Pelletier E."/>
            <person name="Niang G."/>
            <person name="Scheremetjew M."/>
            <person name="Finn R."/>
            <person name="Kale V."/>
            <person name="Holt S."/>
            <person name="Cochrane G."/>
            <person name="Meng A."/>
            <person name="Brown T."/>
            <person name="Cohen L."/>
        </authorList>
    </citation>
    <scope>NUCLEOTIDE SEQUENCE</scope>
    <source>
        <strain evidence="2">PLY429</strain>
    </source>
</reference>
<organism evidence="2">
    <name type="scientific">Tetraselmis chuii</name>
    <dbReference type="NCBI Taxonomy" id="63592"/>
    <lineage>
        <taxon>Eukaryota</taxon>
        <taxon>Viridiplantae</taxon>
        <taxon>Chlorophyta</taxon>
        <taxon>core chlorophytes</taxon>
        <taxon>Chlorodendrophyceae</taxon>
        <taxon>Chlorodendrales</taxon>
        <taxon>Chlorodendraceae</taxon>
        <taxon>Tetraselmis</taxon>
    </lineage>
</organism>
<evidence type="ECO:0000259" key="1">
    <source>
        <dbReference type="PROSITE" id="PS50106"/>
    </source>
</evidence>